<comment type="caution">
    <text evidence="1">The sequence shown here is derived from an EMBL/GenBank/DDBJ whole genome shotgun (WGS) entry which is preliminary data.</text>
</comment>
<dbReference type="Proteomes" id="UP000249396">
    <property type="component" value="Unassembled WGS sequence"/>
</dbReference>
<protein>
    <submittedName>
        <fullName evidence="1">Nitrate ABC transporter substrate-binding protein</fullName>
    </submittedName>
</protein>
<dbReference type="Gene3D" id="3.40.190.270">
    <property type="match status" value="1"/>
</dbReference>
<dbReference type="PANTHER" id="PTHR30024">
    <property type="entry name" value="ALIPHATIC SULFONATES-BINDING PROTEIN-RELATED"/>
    <property type="match status" value="1"/>
</dbReference>
<name>A0A2W4T0E2_9GAMM</name>
<gene>
    <name evidence="1" type="ORF">DM484_13065</name>
</gene>
<proteinExistence type="predicted"/>
<dbReference type="AlphaFoldDB" id="A0A2W4T0E2"/>
<reference evidence="1 2" key="1">
    <citation type="journal article" date="2018" name="Aquat. Microb. Ecol.">
        <title>Gammaproteobacterial methanotrophs dominate.</title>
        <authorList>
            <person name="Rissanen A.J."/>
            <person name="Saarenheimo J."/>
            <person name="Tiirola M."/>
            <person name="Peura S."/>
            <person name="Aalto S.L."/>
            <person name="Karvinen A."/>
            <person name="Nykanen H."/>
        </authorList>
    </citation>
    <scope>NUCLEOTIDE SEQUENCE [LARGE SCALE GENOMIC DNA]</scope>
    <source>
        <strain evidence="1">AMbin10</strain>
    </source>
</reference>
<evidence type="ECO:0000313" key="1">
    <source>
        <dbReference type="EMBL" id="PZN78304.1"/>
    </source>
</evidence>
<dbReference type="Gene3D" id="3.40.190.10">
    <property type="entry name" value="Periplasmic binding protein-like II"/>
    <property type="match status" value="1"/>
</dbReference>
<accession>A0A2W4T0E2</accession>
<dbReference type="SUPFAM" id="SSF53850">
    <property type="entry name" value="Periplasmic binding protein-like II"/>
    <property type="match status" value="1"/>
</dbReference>
<organism evidence="1 2">
    <name type="scientific">Candidatus Methylumidiphilus alinenensis</name>
    <dbReference type="NCBI Taxonomy" id="2202197"/>
    <lineage>
        <taxon>Bacteria</taxon>
        <taxon>Pseudomonadati</taxon>
        <taxon>Pseudomonadota</taxon>
        <taxon>Gammaproteobacteria</taxon>
        <taxon>Methylococcales</taxon>
        <taxon>Candidatus Methylumidiphilus</taxon>
    </lineage>
</organism>
<dbReference type="EMBL" id="QJPH01000321">
    <property type="protein sequence ID" value="PZN78304.1"/>
    <property type="molecule type" value="Genomic_DNA"/>
</dbReference>
<evidence type="ECO:0000313" key="2">
    <source>
        <dbReference type="Proteomes" id="UP000249396"/>
    </source>
</evidence>
<sequence length="336" mass="37455">MPTPLGLGAQLGWYKQEFAADGITIKSLQESNDPVEQASHFEHSLPHSFRLGGAVPPIWARAKGTETRVIGISWIDEYQAIIALPESGIRTPENLRGRKLGLPASSKRKDSVDVARATALRGLLLALELGGLEHKDAEWIDVASRRDVQQDIQAPDTQVRRRRAHSYTDTALALARCEVDAIYVKDVRGAETAHLLGAKVVADLGFHPDPHFHINNSTPRPLTVNEQTLREHPDLVRRFLARIRDVDGWARQNPAEAVRQIAQETNWTESWVRFAYGEKVHQSLAVDLSERSIAGLTEYKDFLLKWGFIEKDFSIKDWIDASPLLALSSDGQAKAA</sequence>